<dbReference type="SUPFAM" id="SSF53850">
    <property type="entry name" value="Periplasmic binding protein-like II"/>
    <property type="match status" value="1"/>
</dbReference>
<accession>A0ABN0Y4S5</accession>
<dbReference type="EMBL" id="BAAACX010000007">
    <property type="protein sequence ID" value="GAA0383314.1"/>
    <property type="molecule type" value="Genomic_DNA"/>
</dbReference>
<keyword evidence="1" id="KW-1003">Cell membrane</keyword>
<evidence type="ECO:0000256" key="7">
    <source>
        <dbReference type="SAM" id="SignalP"/>
    </source>
</evidence>
<dbReference type="PANTHER" id="PTHR43649">
    <property type="entry name" value="ARABINOSE-BINDING PROTEIN-RELATED"/>
    <property type="match status" value="1"/>
</dbReference>
<feature type="compositionally biased region" description="Polar residues" evidence="6">
    <location>
        <begin position="44"/>
        <end position="57"/>
    </location>
</feature>
<evidence type="ECO:0000256" key="3">
    <source>
        <dbReference type="ARBA" id="ARBA00023136"/>
    </source>
</evidence>
<dbReference type="Gene3D" id="3.40.190.10">
    <property type="entry name" value="Periplasmic binding protein-like II"/>
    <property type="match status" value="2"/>
</dbReference>
<feature type="chain" id="PRO_5045311044" evidence="7">
    <location>
        <begin position="21"/>
        <end position="541"/>
    </location>
</feature>
<dbReference type="Pfam" id="PF01547">
    <property type="entry name" value="SBP_bac_1"/>
    <property type="match status" value="1"/>
</dbReference>
<keyword evidence="2 7" id="KW-0732">Signal</keyword>
<evidence type="ECO:0000256" key="5">
    <source>
        <dbReference type="ARBA" id="ARBA00023288"/>
    </source>
</evidence>
<dbReference type="InterPro" id="IPR006059">
    <property type="entry name" value="SBP"/>
</dbReference>
<keyword evidence="5" id="KW-0449">Lipoprotein</keyword>
<dbReference type="Proteomes" id="UP001500340">
    <property type="component" value="Unassembled WGS sequence"/>
</dbReference>
<keyword evidence="9" id="KW-1185">Reference proteome</keyword>
<evidence type="ECO:0000256" key="6">
    <source>
        <dbReference type="SAM" id="MobiDB-lite"/>
    </source>
</evidence>
<dbReference type="RefSeq" id="WP_343858992.1">
    <property type="nucleotide sequence ID" value="NZ_BAAACX010000007.1"/>
</dbReference>
<dbReference type="PANTHER" id="PTHR43649:SF33">
    <property type="entry name" value="POLYGALACTURONAN_RHAMNOGALACTURONAN-BINDING PROTEIN YTCQ"/>
    <property type="match status" value="1"/>
</dbReference>
<feature type="signal peptide" evidence="7">
    <location>
        <begin position="1"/>
        <end position="20"/>
    </location>
</feature>
<reference evidence="8 9" key="1">
    <citation type="journal article" date="2019" name="Int. J. Syst. Evol. Microbiol.">
        <title>The Global Catalogue of Microorganisms (GCM) 10K type strain sequencing project: providing services to taxonomists for standard genome sequencing and annotation.</title>
        <authorList>
            <consortium name="The Broad Institute Genomics Platform"/>
            <consortium name="The Broad Institute Genome Sequencing Center for Infectious Disease"/>
            <person name="Wu L."/>
            <person name="Ma J."/>
        </authorList>
    </citation>
    <scope>NUCLEOTIDE SEQUENCE [LARGE SCALE GENOMIC DNA]</scope>
    <source>
        <strain evidence="8 9">JCM 12774</strain>
    </source>
</reference>
<gene>
    <name evidence="8" type="ORF">GCM10008933_13100</name>
</gene>
<feature type="compositionally biased region" description="Low complexity" evidence="6">
    <location>
        <begin position="30"/>
        <end position="43"/>
    </location>
</feature>
<organism evidence="8 9">
    <name type="scientific">Paenibacillus motobuensis</name>
    <dbReference type="NCBI Taxonomy" id="295324"/>
    <lineage>
        <taxon>Bacteria</taxon>
        <taxon>Bacillati</taxon>
        <taxon>Bacillota</taxon>
        <taxon>Bacilli</taxon>
        <taxon>Bacillales</taxon>
        <taxon>Paenibacillaceae</taxon>
        <taxon>Paenibacillus</taxon>
    </lineage>
</organism>
<dbReference type="InterPro" id="IPR050490">
    <property type="entry name" value="Bact_solute-bd_prot1"/>
</dbReference>
<name>A0ABN0Y4S5_9BACL</name>
<proteinExistence type="predicted"/>
<feature type="region of interest" description="Disordered" evidence="6">
    <location>
        <begin position="29"/>
        <end position="57"/>
    </location>
</feature>
<evidence type="ECO:0000313" key="9">
    <source>
        <dbReference type="Proteomes" id="UP001500340"/>
    </source>
</evidence>
<protein>
    <submittedName>
        <fullName evidence="8">Extracellular solute-binding protein</fullName>
    </submittedName>
</protein>
<keyword evidence="4" id="KW-0564">Palmitate</keyword>
<evidence type="ECO:0000256" key="1">
    <source>
        <dbReference type="ARBA" id="ARBA00022475"/>
    </source>
</evidence>
<evidence type="ECO:0000313" key="8">
    <source>
        <dbReference type="EMBL" id="GAA0383314.1"/>
    </source>
</evidence>
<keyword evidence="3" id="KW-0472">Membrane</keyword>
<comment type="caution">
    <text evidence="8">The sequence shown here is derived from an EMBL/GenBank/DDBJ whole genome shotgun (WGS) entry which is preliminary data.</text>
</comment>
<evidence type="ECO:0000256" key="2">
    <source>
        <dbReference type="ARBA" id="ARBA00022729"/>
    </source>
</evidence>
<evidence type="ECO:0000256" key="4">
    <source>
        <dbReference type="ARBA" id="ARBA00023139"/>
    </source>
</evidence>
<dbReference type="PROSITE" id="PS51257">
    <property type="entry name" value="PROKAR_LIPOPROTEIN"/>
    <property type="match status" value="1"/>
</dbReference>
<sequence>MSKRILSMVLVLIMASTLLAACGSGGGKNGSASNGDKNGGASNTPSNTVVEDTSNQYGDTGGLKLPLVDKPTKLTWMVVSDFQLNDKLIAKEIEKRTGITVDFQSYSATTYEDKLRLVVASGKLPDIFNGLRPDELKKIGQQKAVVAINDYVDMLPNFKKLYIDENPWVVNSYGDENGKLYTWPIYNMNRDVNHGMMYRKDIFDKNNIPEWTNTEEFYQALKKLKEIYPDSYPMASKTKGDIFRDLAYGWGIGGLTYPAYYDESDSTWKFAGTQPQYKDMLDFLKKLYNEGLLDQEFLTDTPESWTAKMTTDKSFVTWDWIGRLDLFYNQVSSENPEYDLRYGNPVGPTGHIRTLPKIDADFSMAVSNNQNKEAALKLLDYLTSPSGAELITLGIEGVNFNFDENGKPVYPELADLPNVDIKALEDHYGMWVEGMYLNPDHRSVYYNFTEKEQEAQDKILSGNKFEPLDPVLNLTEEETATVAELQTSIIKSMEEFNAKYILNKNYGDKEWNDWLTTAEKMGASKYADVYNQAQKRYDANK</sequence>